<dbReference type="EMBL" id="CP003607">
    <property type="protein sequence ID" value="AFY81818.1"/>
    <property type="molecule type" value="Genomic_DNA"/>
</dbReference>
<dbReference type="InParanoid" id="K9THG0"/>
<keyword evidence="2" id="KW-0255">Endonuclease</keyword>
<dbReference type="GO" id="GO:0004519">
    <property type="term" value="F:endonuclease activity"/>
    <property type="evidence" value="ECO:0007669"/>
    <property type="project" value="UniProtKB-KW"/>
</dbReference>
<name>K9THG0_9CYAN</name>
<dbReference type="SUPFAM" id="SSF48695">
    <property type="entry name" value="Multiheme cytochromes"/>
    <property type="match status" value="1"/>
</dbReference>
<evidence type="ECO:0000313" key="3">
    <source>
        <dbReference type="Proteomes" id="UP000010367"/>
    </source>
</evidence>
<feature type="domain" description="HNH nuclease" evidence="1">
    <location>
        <begin position="99"/>
        <end position="163"/>
    </location>
</feature>
<evidence type="ECO:0000313" key="2">
    <source>
        <dbReference type="EMBL" id="AFY81818.1"/>
    </source>
</evidence>
<dbReference type="RefSeq" id="WP_015148462.1">
    <property type="nucleotide sequence ID" value="NC_019693.1"/>
</dbReference>
<gene>
    <name evidence="2" type="ORF">Oscil6304_2169</name>
</gene>
<dbReference type="InterPro" id="IPR003615">
    <property type="entry name" value="HNH_nuc"/>
</dbReference>
<dbReference type="InterPro" id="IPR036280">
    <property type="entry name" value="Multihaem_cyt_sf"/>
</dbReference>
<keyword evidence="2" id="KW-0378">Hydrolase</keyword>
<dbReference type="OrthoDB" id="581550at2"/>
<sequence>MPICLNCQKPFPNRVKIDNEWKVLNSRKFCLKCSPYKLHNTSKVPPIAEKKDQRQCSVCRQLKPLTDFYKRSSKSKKDLRKYECKKCHNLKTKERLQYLKQKAVELKGGKCFFCGYSKCIAALDFHHLDPKKKEFKISGKFVSFDKIAAELNKCILLCSNCHRELHAGVINLNEHKICLCCGKLLSNTTQSTYCSQKCYNLASRKVKRPSQEELKNLVWEKPTSQIAKEFGVSDKLFSI</sequence>
<keyword evidence="2" id="KW-0540">Nuclease</keyword>
<keyword evidence="3" id="KW-1185">Reference proteome</keyword>
<dbReference type="CDD" id="cd00085">
    <property type="entry name" value="HNHc"/>
    <property type="match status" value="1"/>
</dbReference>
<dbReference type="AlphaFoldDB" id="K9THG0"/>
<proteinExistence type="predicted"/>
<dbReference type="STRING" id="56110.Oscil6304_2169"/>
<protein>
    <submittedName>
        <fullName evidence="2">HNH endonuclease</fullName>
    </submittedName>
</protein>
<organism evidence="2 3">
    <name type="scientific">Oscillatoria acuminata PCC 6304</name>
    <dbReference type="NCBI Taxonomy" id="56110"/>
    <lineage>
        <taxon>Bacteria</taxon>
        <taxon>Bacillati</taxon>
        <taxon>Cyanobacteriota</taxon>
        <taxon>Cyanophyceae</taxon>
        <taxon>Oscillatoriophycideae</taxon>
        <taxon>Oscillatoriales</taxon>
        <taxon>Oscillatoriaceae</taxon>
        <taxon>Oscillatoria</taxon>
    </lineage>
</organism>
<dbReference type="Proteomes" id="UP000010367">
    <property type="component" value="Chromosome"/>
</dbReference>
<dbReference type="KEGG" id="oac:Oscil6304_2169"/>
<dbReference type="SMART" id="SM00507">
    <property type="entry name" value="HNHc"/>
    <property type="match status" value="1"/>
</dbReference>
<accession>K9THG0</accession>
<reference evidence="2 3" key="1">
    <citation type="submission" date="2012-06" db="EMBL/GenBank/DDBJ databases">
        <title>Finished chromosome of genome of Oscillatoria acuminata PCC 6304.</title>
        <authorList>
            <consortium name="US DOE Joint Genome Institute"/>
            <person name="Gugger M."/>
            <person name="Coursin T."/>
            <person name="Rippka R."/>
            <person name="Tandeau De Marsac N."/>
            <person name="Huntemann M."/>
            <person name="Wei C.-L."/>
            <person name="Han J."/>
            <person name="Detter J.C."/>
            <person name="Han C."/>
            <person name="Tapia R."/>
            <person name="Davenport K."/>
            <person name="Daligault H."/>
            <person name="Erkkila T."/>
            <person name="Gu W."/>
            <person name="Munk A.C.C."/>
            <person name="Teshima H."/>
            <person name="Xu Y."/>
            <person name="Chain P."/>
            <person name="Chen A."/>
            <person name="Krypides N."/>
            <person name="Mavromatis K."/>
            <person name="Markowitz V."/>
            <person name="Szeto E."/>
            <person name="Ivanova N."/>
            <person name="Mikhailova N."/>
            <person name="Ovchinnikova G."/>
            <person name="Pagani I."/>
            <person name="Pati A."/>
            <person name="Goodwin L."/>
            <person name="Peters L."/>
            <person name="Pitluck S."/>
            <person name="Woyke T."/>
            <person name="Kerfeld C."/>
        </authorList>
    </citation>
    <scope>NUCLEOTIDE SEQUENCE [LARGE SCALE GENOMIC DNA]</scope>
    <source>
        <strain evidence="2 3">PCC 6304</strain>
    </source>
</reference>
<dbReference type="eggNOG" id="ENOG5033EDX">
    <property type="taxonomic scope" value="Bacteria"/>
</dbReference>
<evidence type="ECO:0000259" key="1">
    <source>
        <dbReference type="SMART" id="SM00507"/>
    </source>
</evidence>
<dbReference type="HOGENOM" id="CLU_1160161_0_0_3"/>